<dbReference type="EMBL" id="BARS01007917">
    <property type="protein sequence ID" value="GAF71172.1"/>
    <property type="molecule type" value="Genomic_DNA"/>
</dbReference>
<dbReference type="AlphaFoldDB" id="X0S5G4"/>
<sequence>MNRTKIEYLTHTWNPIAMRCDPVSEGCKNCWHLAICKRQAANPILSDEVRDAKAGGEPILLDKELKAPLRLKQPARIGVQFMGDLFHDDVPFEFINKVFCVMQDCPQHTFQVLTKRAKRTCRYMQATTPRLPNVWLGVTAENQKAADERVSILRDCPAAVRFVSVEPLLGPVDLRFGDNMKSGEDSGVGCYPCENGGIRHQHYISEPCGRGIDWVIIGCESGSKRRPCKLEWVRDLVQQCQAASVPVFVKQLDLGTRVSQDPDDWPEDLRVREYPA</sequence>
<accession>X0S5G4</accession>
<comment type="caution">
    <text evidence="1">The sequence shown here is derived from an EMBL/GenBank/DDBJ whole genome shotgun (WGS) entry which is preliminary data.</text>
</comment>
<dbReference type="InterPro" id="IPR011101">
    <property type="entry name" value="DUF5131"/>
</dbReference>
<name>X0S5G4_9ZZZZ</name>
<dbReference type="Pfam" id="PF07505">
    <property type="entry name" value="DUF5131"/>
    <property type="match status" value="1"/>
</dbReference>
<evidence type="ECO:0000313" key="1">
    <source>
        <dbReference type="EMBL" id="GAF71172.1"/>
    </source>
</evidence>
<gene>
    <name evidence="1" type="ORF">S01H1_15166</name>
</gene>
<evidence type="ECO:0008006" key="2">
    <source>
        <dbReference type="Google" id="ProtNLM"/>
    </source>
</evidence>
<reference evidence="1" key="1">
    <citation type="journal article" date="2014" name="Front. Microbiol.">
        <title>High frequency of phylogenetically diverse reductive dehalogenase-homologous genes in deep subseafloor sedimentary metagenomes.</title>
        <authorList>
            <person name="Kawai M."/>
            <person name="Futagami T."/>
            <person name="Toyoda A."/>
            <person name="Takaki Y."/>
            <person name="Nishi S."/>
            <person name="Hori S."/>
            <person name="Arai W."/>
            <person name="Tsubouchi T."/>
            <person name="Morono Y."/>
            <person name="Uchiyama I."/>
            <person name="Ito T."/>
            <person name="Fujiyama A."/>
            <person name="Inagaki F."/>
            <person name="Takami H."/>
        </authorList>
    </citation>
    <scope>NUCLEOTIDE SEQUENCE</scope>
    <source>
        <strain evidence="1">Expedition CK06-06</strain>
    </source>
</reference>
<protein>
    <recommendedName>
        <fullName evidence="2">Phage protein Gp37/Gp68</fullName>
    </recommendedName>
</protein>
<organism evidence="1">
    <name type="scientific">marine sediment metagenome</name>
    <dbReference type="NCBI Taxonomy" id="412755"/>
    <lineage>
        <taxon>unclassified sequences</taxon>
        <taxon>metagenomes</taxon>
        <taxon>ecological metagenomes</taxon>
    </lineage>
</organism>
<proteinExistence type="predicted"/>